<comment type="caution">
    <text evidence="1">The sequence shown here is derived from an EMBL/GenBank/DDBJ whole genome shotgun (WGS) entry which is preliminary data.</text>
</comment>
<gene>
    <name evidence="1" type="ORF">ITJ86_05120</name>
</gene>
<reference evidence="1 2" key="1">
    <citation type="submission" date="2020-11" db="EMBL/GenBank/DDBJ databases">
        <title>Winogradskyella marina sp. nov., isolated from marine sediment.</title>
        <authorList>
            <person name="Bo J."/>
            <person name="Wang S."/>
            <person name="Song X."/>
            <person name="Du Z."/>
        </authorList>
    </citation>
    <scope>NUCLEOTIDE SEQUENCE [LARGE SCALE GENOMIC DNA]</scope>
    <source>
        <strain evidence="1 2">F6397</strain>
    </source>
</reference>
<protein>
    <submittedName>
        <fullName evidence="1">Sigma-70 family RNA polymerase sigma factor</fullName>
    </submittedName>
</protein>
<proteinExistence type="predicted"/>
<keyword evidence="2" id="KW-1185">Reference proteome</keyword>
<dbReference type="EMBL" id="JADOET010000003">
    <property type="protein sequence ID" value="MBF8149265.1"/>
    <property type="molecule type" value="Genomic_DNA"/>
</dbReference>
<dbReference type="Gene3D" id="1.10.1740.10">
    <property type="match status" value="1"/>
</dbReference>
<organism evidence="1 2">
    <name type="scientific">Winogradskyella marina</name>
    <dbReference type="NCBI Taxonomy" id="2785530"/>
    <lineage>
        <taxon>Bacteria</taxon>
        <taxon>Pseudomonadati</taxon>
        <taxon>Bacteroidota</taxon>
        <taxon>Flavobacteriia</taxon>
        <taxon>Flavobacteriales</taxon>
        <taxon>Flavobacteriaceae</taxon>
        <taxon>Winogradskyella</taxon>
    </lineage>
</organism>
<evidence type="ECO:0000313" key="2">
    <source>
        <dbReference type="Proteomes" id="UP000611215"/>
    </source>
</evidence>
<dbReference type="Proteomes" id="UP000611215">
    <property type="component" value="Unassembled WGS sequence"/>
</dbReference>
<dbReference type="SUPFAM" id="SSF88946">
    <property type="entry name" value="Sigma2 domain of RNA polymerase sigma factors"/>
    <property type="match status" value="1"/>
</dbReference>
<accession>A0ABS0EIF3</accession>
<evidence type="ECO:0000313" key="1">
    <source>
        <dbReference type="EMBL" id="MBF8149265.1"/>
    </source>
</evidence>
<name>A0ABS0EIF3_9FLAO</name>
<sequence length="196" mass="23278">MSDQELIQLIRDDQDYLGVVYKNCKDYCMSFMRKMTNNYTNNDLSDIYQDAIIILYEKIVAGNFELTATIQTYLNSVCRFQLLTKFKSDKKTIKQDDEIIFDLLNKNEQFDDTITDILEPIENEKENQFNAIENALKMMKDKGGKCYELLTLFWYQRKSMKYISEYLGYTNAANAKAQKYKCQKRLEKFAFNYLNL</sequence>
<dbReference type="RefSeq" id="WP_195870548.1">
    <property type="nucleotide sequence ID" value="NZ_JADOET010000003.1"/>
</dbReference>
<dbReference type="InterPro" id="IPR013325">
    <property type="entry name" value="RNA_pol_sigma_r2"/>
</dbReference>